<dbReference type="GO" id="GO:0020037">
    <property type="term" value="F:heme binding"/>
    <property type="evidence" value="ECO:0007669"/>
    <property type="project" value="InterPro"/>
</dbReference>
<dbReference type="InterPro" id="IPR020835">
    <property type="entry name" value="Catalase_sf"/>
</dbReference>
<dbReference type="Proteomes" id="UP000315095">
    <property type="component" value="Unassembled WGS sequence"/>
</dbReference>
<dbReference type="SUPFAM" id="SSF56634">
    <property type="entry name" value="Heme-dependent catalase-like"/>
    <property type="match status" value="1"/>
</dbReference>
<organism evidence="1 2">
    <name type="scientific">Komagataeibacter diospyri</name>
    <dbReference type="NCBI Taxonomy" id="1932662"/>
    <lineage>
        <taxon>Bacteria</taxon>
        <taxon>Pseudomonadati</taxon>
        <taxon>Pseudomonadota</taxon>
        <taxon>Alphaproteobacteria</taxon>
        <taxon>Acetobacterales</taxon>
        <taxon>Acetobacteraceae</taxon>
        <taxon>Komagataeibacter</taxon>
    </lineage>
</organism>
<reference evidence="2" key="1">
    <citation type="submission" date="2017-01" db="EMBL/GenBank/DDBJ databases">
        <title>Komagataeibacter sp. MSKU9 whole genome sequencing project.</title>
        <authorList>
            <person name="Matsutani M."/>
            <person name="Naloka K."/>
            <person name="Theeragool G."/>
            <person name="Yakushi T."/>
            <person name="Matsushita K."/>
        </authorList>
    </citation>
    <scope>NUCLEOTIDE SEQUENCE [LARGE SCALE GENOMIC DNA]</scope>
    <source>
        <strain evidence="2">MSKU9</strain>
    </source>
</reference>
<keyword evidence="2" id="KW-1185">Reference proteome</keyword>
<sequence length="93" mass="10190">MGRNGKLISYIHERPLQWHLVTAVAGTHDVINDPSQIQAQDDQTIDAGTLTLNSIKSEDGAPCTVITFDPLVLPPGIQPSDDPILQIRSYRTL</sequence>
<evidence type="ECO:0000313" key="2">
    <source>
        <dbReference type="Proteomes" id="UP000315095"/>
    </source>
</evidence>
<accession>A0A4P5NY07</accession>
<dbReference type="EMBL" id="BDLU01000060">
    <property type="protein sequence ID" value="GCE84565.1"/>
    <property type="molecule type" value="Genomic_DNA"/>
</dbReference>
<dbReference type="Gene3D" id="2.40.180.10">
    <property type="entry name" value="Catalase core domain"/>
    <property type="match status" value="1"/>
</dbReference>
<proteinExistence type="predicted"/>
<name>A0A4P5NY07_9PROT</name>
<gene>
    <name evidence="1" type="ORF">MSKU9_2706</name>
</gene>
<comment type="caution">
    <text evidence="1">The sequence shown here is derived from an EMBL/GenBank/DDBJ whole genome shotgun (WGS) entry which is preliminary data.</text>
</comment>
<evidence type="ECO:0000313" key="1">
    <source>
        <dbReference type="EMBL" id="GCE84565.1"/>
    </source>
</evidence>
<protein>
    <submittedName>
        <fullName evidence="1">Catalase</fullName>
    </submittedName>
</protein>
<dbReference type="AlphaFoldDB" id="A0A4P5NY07"/>